<name>A0A6A4I6F7_9AGAR</name>
<dbReference type="PANTHER" id="PTHR21561:SF12">
    <property type="entry name" value="INO80 COMPLEX SUBUNIT B"/>
    <property type="match status" value="1"/>
</dbReference>
<gene>
    <name evidence="3" type="ORF">BT96DRAFT_284439</name>
</gene>
<evidence type="ECO:0000313" key="3">
    <source>
        <dbReference type="EMBL" id="KAE9406166.1"/>
    </source>
</evidence>
<dbReference type="AlphaFoldDB" id="A0A6A4I6F7"/>
<dbReference type="Proteomes" id="UP000799118">
    <property type="component" value="Unassembled WGS sequence"/>
</dbReference>
<keyword evidence="4" id="KW-1185">Reference proteome</keyword>
<reference evidence="3" key="1">
    <citation type="journal article" date="2019" name="Environ. Microbiol.">
        <title>Fungal ecological strategies reflected in gene transcription - a case study of two litter decomposers.</title>
        <authorList>
            <person name="Barbi F."/>
            <person name="Kohler A."/>
            <person name="Barry K."/>
            <person name="Baskaran P."/>
            <person name="Daum C."/>
            <person name="Fauchery L."/>
            <person name="Ihrmark K."/>
            <person name="Kuo A."/>
            <person name="LaButti K."/>
            <person name="Lipzen A."/>
            <person name="Morin E."/>
            <person name="Grigoriev I.V."/>
            <person name="Henrissat B."/>
            <person name="Lindahl B."/>
            <person name="Martin F."/>
        </authorList>
    </citation>
    <scope>NUCLEOTIDE SEQUENCE</scope>
    <source>
        <strain evidence="3">JB14</strain>
    </source>
</reference>
<sequence length="467" mass="50567">MLMLRLKKTSILREKRLQKSFQKDEEVAQSPLKPRLKIKLKLPTIPASSTSNTATPVPEEEKVTPGRRTVAKRSAAVRGRRRIQDIESSSSEPESEDGEGPESEQDAEEEDEDEEDMVINVPPRAQQPGTKSRSMTTRQAVLASVVDSSHVALDSDLAAQSVQAGSKKKKILNETELALRREENARKRKNLSEKKLEDEKLETINRLLKKQSRPRGKRGGGPSQATGHSTPTTKPDVPGTGSYKMHHDSPGAPPRRGRRAVVGSVASRRPKPDEGGGDAQENDAMDVDGQGAEGNAEEGEDQVEQEEENVVEESVGGSDLSKNTQGPVVPMFRWVSTTYVAPAETSAAVSQHGEKDGAKGDVDMADIQPPVEPSDAMEIEPSASSQVALRDAASAVPVQEKQMRIYLAVPAAFLPSSNEVAPPPLPESRPPAICAVSGCQDPRKYRLVKDWQIGACGIAHLKVLEAM</sequence>
<protein>
    <recommendedName>
        <fullName evidence="2">INO80 complex subunit B-like conserved region domain-containing protein</fullName>
    </recommendedName>
</protein>
<dbReference type="GO" id="GO:0006338">
    <property type="term" value="P:chromatin remodeling"/>
    <property type="evidence" value="ECO:0007669"/>
    <property type="project" value="InterPro"/>
</dbReference>
<feature type="region of interest" description="Disordered" evidence="1">
    <location>
        <begin position="39"/>
        <end position="138"/>
    </location>
</feature>
<dbReference type="InterPro" id="IPR006880">
    <property type="entry name" value="INO80B_C"/>
</dbReference>
<feature type="compositionally biased region" description="Basic residues" evidence="1">
    <location>
        <begin position="207"/>
        <end position="218"/>
    </location>
</feature>
<dbReference type="EMBL" id="ML769404">
    <property type="protein sequence ID" value="KAE9406166.1"/>
    <property type="molecule type" value="Genomic_DNA"/>
</dbReference>
<evidence type="ECO:0000259" key="2">
    <source>
        <dbReference type="SMART" id="SM01406"/>
    </source>
</evidence>
<feature type="region of interest" description="Disordered" evidence="1">
    <location>
        <begin position="206"/>
        <end position="326"/>
    </location>
</feature>
<dbReference type="Pfam" id="PF04795">
    <property type="entry name" value="PAPA-1"/>
    <property type="match status" value="1"/>
</dbReference>
<dbReference type="PANTHER" id="PTHR21561">
    <property type="entry name" value="INO80 COMPLEX SUBUNIT B"/>
    <property type="match status" value="1"/>
</dbReference>
<feature type="compositionally biased region" description="Polar residues" evidence="1">
    <location>
        <begin position="127"/>
        <end position="138"/>
    </location>
</feature>
<feature type="compositionally biased region" description="Acidic residues" evidence="1">
    <location>
        <begin position="93"/>
        <end position="117"/>
    </location>
</feature>
<evidence type="ECO:0000313" key="4">
    <source>
        <dbReference type="Proteomes" id="UP000799118"/>
    </source>
</evidence>
<dbReference type="OrthoDB" id="2021186at2759"/>
<feature type="compositionally biased region" description="Acidic residues" evidence="1">
    <location>
        <begin position="295"/>
        <end position="311"/>
    </location>
</feature>
<dbReference type="GO" id="GO:0031011">
    <property type="term" value="C:Ino80 complex"/>
    <property type="evidence" value="ECO:0007669"/>
    <property type="project" value="InterPro"/>
</dbReference>
<dbReference type="SMART" id="SM01406">
    <property type="entry name" value="PAPA-1"/>
    <property type="match status" value="1"/>
</dbReference>
<evidence type="ECO:0000256" key="1">
    <source>
        <dbReference type="SAM" id="MobiDB-lite"/>
    </source>
</evidence>
<proteinExistence type="predicted"/>
<dbReference type="InterPro" id="IPR029523">
    <property type="entry name" value="INO80B/Ies2"/>
</dbReference>
<feature type="domain" description="INO80 complex subunit B-like conserved region" evidence="2">
    <location>
        <begin position="176"/>
        <end position="346"/>
    </location>
</feature>
<organism evidence="3 4">
    <name type="scientific">Gymnopus androsaceus JB14</name>
    <dbReference type="NCBI Taxonomy" id="1447944"/>
    <lineage>
        <taxon>Eukaryota</taxon>
        <taxon>Fungi</taxon>
        <taxon>Dikarya</taxon>
        <taxon>Basidiomycota</taxon>
        <taxon>Agaricomycotina</taxon>
        <taxon>Agaricomycetes</taxon>
        <taxon>Agaricomycetidae</taxon>
        <taxon>Agaricales</taxon>
        <taxon>Marasmiineae</taxon>
        <taxon>Omphalotaceae</taxon>
        <taxon>Gymnopus</taxon>
    </lineage>
</organism>
<accession>A0A6A4I6F7</accession>